<accession>A0A1G2LC70</accession>
<protein>
    <recommendedName>
        <fullName evidence="3">Mutator family transposase</fullName>
    </recommendedName>
</protein>
<comment type="caution">
    <text evidence="1">The sequence shown here is derived from an EMBL/GenBank/DDBJ whole genome shotgun (WGS) entry which is preliminary data.</text>
</comment>
<evidence type="ECO:0008006" key="3">
    <source>
        <dbReference type="Google" id="ProtNLM"/>
    </source>
</evidence>
<proteinExistence type="predicted"/>
<dbReference type="AlphaFoldDB" id="A0A1G2LC70"/>
<gene>
    <name evidence="1" type="ORF">A3A44_00795</name>
</gene>
<evidence type="ECO:0000313" key="1">
    <source>
        <dbReference type="EMBL" id="OHA08431.1"/>
    </source>
</evidence>
<organism evidence="1 2">
    <name type="scientific">Candidatus Sungbacteria bacterium RIFCSPLOWO2_01_FULL_60_25</name>
    <dbReference type="NCBI Taxonomy" id="1802281"/>
    <lineage>
        <taxon>Bacteria</taxon>
        <taxon>Candidatus Sungiibacteriota</taxon>
    </lineage>
</organism>
<dbReference type="EMBL" id="MHQT01000040">
    <property type="protein sequence ID" value="OHA08431.1"/>
    <property type="molecule type" value="Genomic_DNA"/>
</dbReference>
<reference evidence="1 2" key="1">
    <citation type="journal article" date="2016" name="Nat. Commun.">
        <title>Thousands of microbial genomes shed light on interconnected biogeochemical processes in an aquifer system.</title>
        <authorList>
            <person name="Anantharaman K."/>
            <person name="Brown C.T."/>
            <person name="Hug L.A."/>
            <person name="Sharon I."/>
            <person name="Castelle C.J."/>
            <person name="Probst A.J."/>
            <person name="Thomas B.C."/>
            <person name="Singh A."/>
            <person name="Wilkins M.J."/>
            <person name="Karaoz U."/>
            <person name="Brodie E.L."/>
            <person name="Williams K.H."/>
            <person name="Hubbard S.S."/>
            <person name="Banfield J.F."/>
        </authorList>
    </citation>
    <scope>NUCLEOTIDE SEQUENCE [LARGE SCALE GENOMIC DNA]</scope>
</reference>
<dbReference type="Proteomes" id="UP000178977">
    <property type="component" value="Unassembled WGS sequence"/>
</dbReference>
<sequence length="193" mass="21002">MESLVPERGKLILIADAIWYRVGGERSTIYVLLLRPRTGTEAVIWPPYLAPGHEDLAGWKGALAAVPGSIRARIGALVCDGATGVVNLGYRNGWLLQRCQFHLLAAVQNYLTTGSRSAQRAYATGVLTAVQSVIRASDMAIVRAALDRIKTVERREYLAGDLPRAPRPPDALERVSHLSLTSAVAPPDHKQCR</sequence>
<name>A0A1G2LC70_9BACT</name>
<evidence type="ECO:0000313" key="2">
    <source>
        <dbReference type="Proteomes" id="UP000178977"/>
    </source>
</evidence>